<evidence type="ECO:0000313" key="4">
    <source>
        <dbReference type="Proteomes" id="UP000001024"/>
    </source>
</evidence>
<organism evidence="3 4">
    <name type="scientific">Thermoplasma acidophilum (strain ATCC 25905 / DSM 1728 / JCM 9062 / NBRC 15155 / AMRC-C165)</name>
    <dbReference type="NCBI Taxonomy" id="273075"/>
    <lineage>
        <taxon>Archaea</taxon>
        <taxon>Methanobacteriati</taxon>
        <taxon>Thermoplasmatota</taxon>
        <taxon>Thermoplasmata</taxon>
        <taxon>Thermoplasmatales</taxon>
        <taxon>Thermoplasmataceae</taxon>
        <taxon>Thermoplasma</taxon>
    </lineage>
</organism>
<accession>Q9HKD7</accession>
<protein>
    <recommendedName>
        <fullName evidence="2">Peptidase S9 prolyl oligopeptidase catalytic domain-containing protein</fullName>
    </recommendedName>
</protein>
<dbReference type="RefSeq" id="WP_010901086.1">
    <property type="nucleotide sequence ID" value="NC_002578.1"/>
</dbReference>
<dbReference type="FunCoup" id="Q9HKD7">
    <property type="interactions" value="2"/>
</dbReference>
<evidence type="ECO:0000256" key="1">
    <source>
        <dbReference type="ARBA" id="ARBA00022801"/>
    </source>
</evidence>
<proteinExistence type="predicted"/>
<gene>
    <name evidence="3" type="ordered locus">Ta0664</name>
</gene>
<dbReference type="SUPFAM" id="SSF53474">
    <property type="entry name" value="alpha/beta-Hydrolases"/>
    <property type="match status" value="1"/>
</dbReference>
<dbReference type="PANTHER" id="PTHR42776:SF27">
    <property type="entry name" value="DIPEPTIDYL PEPTIDASE FAMILY MEMBER 6"/>
    <property type="match status" value="1"/>
</dbReference>
<dbReference type="InterPro" id="IPR001375">
    <property type="entry name" value="Peptidase_S9_cat"/>
</dbReference>
<feature type="domain" description="Peptidase S9 prolyl oligopeptidase catalytic" evidence="2">
    <location>
        <begin position="385"/>
        <end position="582"/>
    </location>
</feature>
<dbReference type="InParanoid" id="Q9HKD7"/>
<dbReference type="PANTHER" id="PTHR42776">
    <property type="entry name" value="SERINE PEPTIDASE S9 FAMILY MEMBER"/>
    <property type="match status" value="1"/>
</dbReference>
<dbReference type="STRING" id="273075.gene:9571884"/>
<dbReference type="SUPFAM" id="SSF50993">
    <property type="entry name" value="Peptidase/esterase 'gauge' domain"/>
    <property type="match status" value="1"/>
</dbReference>
<sequence>MRDQTVDDILGLRNIEEVKIAQNGKIVGTIVSDNFREYRKKEFRKIVYMFDEKFNILARYDGYGLHSLSFSDDGSAVFAEGNEIVVLSQSGMPVKYDTGMKVSSISFMSGKPLFTGTMETKKKEDDAYFFEEEDPFTNLYLMDSSGIKKITDNLQIWEFSSSDGVIYTVASKCPQESCWYASKVYRIVPGKDPEIIYDPGKRQIGKITTDGKRSAFLESVMSDRGVISGDIILYDGSARNITEGSTSSYSHVILCDNAVFALENDRTTFRIRNLDSGEIIWSGMGAVYPVYSPSFDHAADAFAFAFSSPADPPEIHLLRDAETKSSINSHLDGVSPYPAEIVEWKAKDGEDLYGILRLIDPKNPLIVYIHGGPTSFSYASFLDRTSIYLGYGFNVFAPNYRGSVGKGRRYAELNVGDLGGKDFDDVISGIEFLKNTGKIATDRIYITGGSYGGYMSALAVMKTDIFRASVSLFGISDWVSFHGVSNLHLWDRLHMDADPWAFKKYDEYSPIRIMHEPKTPTLLMHGIKDPYVPIGQYYEFYRFLKEKNCEVRMIVFPREGHGFTEKEHIRRQYMETIRFMKDH</sequence>
<dbReference type="eggNOG" id="arCOG01646">
    <property type="taxonomic scope" value="Archaea"/>
</dbReference>
<evidence type="ECO:0000313" key="3">
    <source>
        <dbReference type="EMBL" id="CAC11802.1"/>
    </source>
</evidence>
<dbReference type="HOGENOM" id="CLU_460526_0_0_2"/>
<dbReference type="Pfam" id="PF00326">
    <property type="entry name" value="Peptidase_S9"/>
    <property type="match status" value="1"/>
</dbReference>
<evidence type="ECO:0000259" key="2">
    <source>
        <dbReference type="Pfam" id="PF00326"/>
    </source>
</evidence>
<dbReference type="AlphaFoldDB" id="Q9HKD7"/>
<dbReference type="GO" id="GO:0006508">
    <property type="term" value="P:proteolysis"/>
    <property type="evidence" value="ECO:0007669"/>
    <property type="project" value="InterPro"/>
</dbReference>
<dbReference type="GO" id="GO:0004252">
    <property type="term" value="F:serine-type endopeptidase activity"/>
    <property type="evidence" value="ECO:0007669"/>
    <property type="project" value="TreeGrafter"/>
</dbReference>
<name>Q9HKD7_THEAC</name>
<dbReference type="Gene3D" id="3.40.50.1820">
    <property type="entry name" value="alpha/beta hydrolase"/>
    <property type="match status" value="1"/>
</dbReference>
<dbReference type="EnsemblBacteria" id="CAC11802">
    <property type="protein sequence ID" value="CAC11802"/>
    <property type="gene ID" value="CAC11802"/>
</dbReference>
<dbReference type="Proteomes" id="UP000001024">
    <property type="component" value="Chromosome"/>
</dbReference>
<dbReference type="InterPro" id="IPR029058">
    <property type="entry name" value="AB_hydrolase_fold"/>
</dbReference>
<dbReference type="OrthoDB" id="25019at2157"/>
<dbReference type="EMBL" id="AL445065">
    <property type="protein sequence ID" value="CAC11802.1"/>
    <property type="molecule type" value="Genomic_DNA"/>
</dbReference>
<reference evidence="3 4" key="1">
    <citation type="journal article" date="2000" name="Nature">
        <title>The genome sequence of the thermoacidophilic scavenger Thermoplasma acidophilum.</title>
        <authorList>
            <person name="Ruepp A."/>
            <person name="Graml W."/>
            <person name="Santos-Martinez M.L."/>
            <person name="Koretke K.K."/>
            <person name="Volker C."/>
            <person name="Mewes H.W."/>
            <person name="Frishman D."/>
            <person name="Stocker S."/>
            <person name="Lupas A.N."/>
            <person name="Baumeister W."/>
        </authorList>
    </citation>
    <scope>NUCLEOTIDE SEQUENCE [LARGE SCALE GENOMIC DNA]</scope>
    <source>
        <strain evidence="4">ATCC 25905 / DSM 1728 / JCM 9062 / NBRC 15155 / AMRC-C165</strain>
    </source>
</reference>
<dbReference type="ESTHER" id="theac-TA0664">
    <property type="family name" value="ACPH_Peptidase_S9"/>
</dbReference>
<keyword evidence="4" id="KW-1185">Reference proteome</keyword>
<dbReference type="PaxDb" id="273075-Ta0664"/>
<dbReference type="KEGG" id="tac:Ta0664"/>
<keyword evidence="1" id="KW-0378">Hydrolase</keyword>